<dbReference type="EnsemblPlants" id="AET1Gv20851000.7">
    <property type="protein sequence ID" value="AET1Gv20851000.7"/>
    <property type="gene ID" value="AET1Gv20851000"/>
</dbReference>
<reference evidence="1" key="4">
    <citation type="submission" date="2019-03" db="UniProtKB">
        <authorList>
            <consortium name="EnsemblPlants"/>
        </authorList>
    </citation>
    <scope>IDENTIFICATION</scope>
</reference>
<dbReference type="AlphaFoldDB" id="A0A452ZMT3"/>
<reference evidence="1" key="3">
    <citation type="journal article" date="2017" name="Nature">
        <title>Genome sequence of the progenitor of the wheat D genome Aegilops tauschii.</title>
        <authorList>
            <person name="Luo M.C."/>
            <person name="Gu Y.Q."/>
            <person name="Puiu D."/>
            <person name="Wang H."/>
            <person name="Twardziok S.O."/>
            <person name="Deal K.R."/>
            <person name="Huo N."/>
            <person name="Zhu T."/>
            <person name="Wang L."/>
            <person name="Wang Y."/>
            <person name="McGuire P.E."/>
            <person name="Liu S."/>
            <person name="Long H."/>
            <person name="Ramasamy R.K."/>
            <person name="Rodriguez J.C."/>
            <person name="Van S.L."/>
            <person name="Yuan L."/>
            <person name="Wang Z."/>
            <person name="Xia Z."/>
            <person name="Xiao L."/>
            <person name="Anderson O.D."/>
            <person name="Ouyang S."/>
            <person name="Liang Y."/>
            <person name="Zimin A.V."/>
            <person name="Pertea G."/>
            <person name="Qi P."/>
            <person name="Bennetzen J.L."/>
            <person name="Dai X."/>
            <person name="Dawson M.W."/>
            <person name="Muller H.G."/>
            <person name="Kugler K."/>
            <person name="Rivarola-Duarte L."/>
            <person name="Spannagl M."/>
            <person name="Mayer K.F.X."/>
            <person name="Lu F.H."/>
            <person name="Bevan M.W."/>
            <person name="Leroy P."/>
            <person name="Li P."/>
            <person name="You F.M."/>
            <person name="Sun Q."/>
            <person name="Liu Z."/>
            <person name="Lyons E."/>
            <person name="Wicker T."/>
            <person name="Salzberg S.L."/>
            <person name="Devos K.M."/>
            <person name="Dvorak J."/>
        </authorList>
    </citation>
    <scope>NUCLEOTIDE SEQUENCE [LARGE SCALE GENOMIC DNA]</scope>
    <source>
        <strain evidence="1">cv. AL8/78</strain>
    </source>
</reference>
<reference evidence="2" key="1">
    <citation type="journal article" date="2014" name="Science">
        <title>Ancient hybridizations among the ancestral genomes of bread wheat.</title>
        <authorList>
            <consortium name="International Wheat Genome Sequencing Consortium,"/>
            <person name="Marcussen T."/>
            <person name="Sandve S.R."/>
            <person name="Heier L."/>
            <person name="Spannagl M."/>
            <person name="Pfeifer M."/>
            <person name="Jakobsen K.S."/>
            <person name="Wulff B.B."/>
            <person name="Steuernagel B."/>
            <person name="Mayer K.F."/>
            <person name="Olsen O.A."/>
        </authorList>
    </citation>
    <scope>NUCLEOTIDE SEQUENCE [LARGE SCALE GENOMIC DNA]</scope>
    <source>
        <strain evidence="2">cv. AL8/78</strain>
    </source>
</reference>
<dbReference type="Proteomes" id="UP000015105">
    <property type="component" value="Chromosome 1D"/>
</dbReference>
<evidence type="ECO:0000313" key="1">
    <source>
        <dbReference type="EnsemblPlants" id="AET1Gv20851000.7"/>
    </source>
</evidence>
<keyword evidence="2" id="KW-1185">Reference proteome</keyword>
<proteinExistence type="predicted"/>
<reference evidence="2" key="2">
    <citation type="journal article" date="2017" name="Nat. Plants">
        <title>The Aegilops tauschii genome reveals multiple impacts of transposons.</title>
        <authorList>
            <person name="Zhao G."/>
            <person name="Zou C."/>
            <person name="Li K."/>
            <person name="Wang K."/>
            <person name="Li T."/>
            <person name="Gao L."/>
            <person name="Zhang X."/>
            <person name="Wang H."/>
            <person name="Yang Z."/>
            <person name="Liu X."/>
            <person name="Jiang W."/>
            <person name="Mao L."/>
            <person name="Kong X."/>
            <person name="Jiao Y."/>
            <person name="Jia J."/>
        </authorList>
    </citation>
    <scope>NUCLEOTIDE SEQUENCE [LARGE SCALE GENOMIC DNA]</scope>
    <source>
        <strain evidence="2">cv. AL8/78</strain>
    </source>
</reference>
<organism evidence="1 2">
    <name type="scientific">Aegilops tauschii subsp. strangulata</name>
    <name type="common">Goatgrass</name>
    <dbReference type="NCBI Taxonomy" id="200361"/>
    <lineage>
        <taxon>Eukaryota</taxon>
        <taxon>Viridiplantae</taxon>
        <taxon>Streptophyta</taxon>
        <taxon>Embryophyta</taxon>
        <taxon>Tracheophyta</taxon>
        <taxon>Spermatophyta</taxon>
        <taxon>Magnoliopsida</taxon>
        <taxon>Liliopsida</taxon>
        <taxon>Poales</taxon>
        <taxon>Poaceae</taxon>
        <taxon>BOP clade</taxon>
        <taxon>Pooideae</taxon>
        <taxon>Triticodae</taxon>
        <taxon>Triticeae</taxon>
        <taxon>Triticinae</taxon>
        <taxon>Aegilops</taxon>
    </lineage>
</organism>
<accession>A0A452ZMT3</accession>
<sequence>SAALFCSLFAVVKDDNTSSIIIASNYEVTNAIQNSVYPSTTRPLMMSNDHNKFEHPNRLHLSPGNFTNHPCEGFAVPPILFDKKRTGPRRKLSSLHFFFYLALQNLLSQSCTLSSDLFSPSL</sequence>
<reference evidence="1" key="5">
    <citation type="journal article" date="2021" name="G3 (Bethesda)">
        <title>Aegilops tauschii genome assembly Aet v5.0 features greater sequence contiguity and improved annotation.</title>
        <authorList>
            <person name="Wang L."/>
            <person name="Zhu T."/>
            <person name="Rodriguez J.C."/>
            <person name="Deal K.R."/>
            <person name="Dubcovsky J."/>
            <person name="McGuire P.E."/>
            <person name="Lux T."/>
            <person name="Spannagl M."/>
            <person name="Mayer K.F.X."/>
            <person name="Baldrich P."/>
            <person name="Meyers B.C."/>
            <person name="Huo N."/>
            <person name="Gu Y.Q."/>
            <person name="Zhou H."/>
            <person name="Devos K.M."/>
            <person name="Bennetzen J.L."/>
            <person name="Unver T."/>
            <person name="Budak H."/>
            <person name="Gulick P.J."/>
            <person name="Galiba G."/>
            <person name="Kalapos B."/>
            <person name="Nelson D.R."/>
            <person name="Li P."/>
            <person name="You F.M."/>
            <person name="Luo M.C."/>
            <person name="Dvorak J."/>
        </authorList>
    </citation>
    <scope>NUCLEOTIDE SEQUENCE [LARGE SCALE GENOMIC DNA]</scope>
    <source>
        <strain evidence="1">cv. AL8/78</strain>
    </source>
</reference>
<dbReference type="Gramene" id="AET1Gv20851000.7">
    <property type="protein sequence ID" value="AET1Gv20851000.7"/>
    <property type="gene ID" value="AET1Gv20851000"/>
</dbReference>
<protein>
    <submittedName>
        <fullName evidence="1">Uncharacterized protein</fullName>
    </submittedName>
</protein>
<name>A0A452ZMT3_AEGTS</name>
<evidence type="ECO:0000313" key="2">
    <source>
        <dbReference type="Proteomes" id="UP000015105"/>
    </source>
</evidence>